<dbReference type="PROSITE" id="PS00028">
    <property type="entry name" value="ZINC_FINGER_C2H2_1"/>
    <property type="match status" value="2"/>
</dbReference>
<feature type="region of interest" description="Disordered" evidence="1">
    <location>
        <begin position="98"/>
        <end position="141"/>
    </location>
</feature>
<dbReference type="SMART" id="SM00451">
    <property type="entry name" value="ZnF_U1"/>
    <property type="match status" value="3"/>
</dbReference>
<dbReference type="EMBL" id="GEDV01004113">
    <property type="protein sequence ID" value="JAP84444.1"/>
    <property type="molecule type" value="Transcribed_RNA"/>
</dbReference>
<reference evidence="3" key="1">
    <citation type="journal article" date="2016" name="Ticks Tick Borne Dis.">
        <title>De novo assembly and annotation of the salivary gland transcriptome of Rhipicephalus appendiculatus male and female ticks during blood feeding.</title>
        <authorList>
            <person name="de Castro M.H."/>
            <person name="de Klerk D."/>
            <person name="Pienaar R."/>
            <person name="Latif A.A."/>
            <person name="Rees D.J."/>
            <person name="Mans B.J."/>
        </authorList>
    </citation>
    <scope>NUCLEOTIDE SEQUENCE</scope>
    <source>
        <tissue evidence="3">Salivary glands</tissue>
    </source>
</reference>
<dbReference type="InterPro" id="IPR003604">
    <property type="entry name" value="Matrin/U1-like-C_Znf_C2H2"/>
</dbReference>
<dbReference type="Gene3D" id="3.30.160.60">
    <property type="entry name" value="Classic Zinc Finger"/>
    <property type="match status" value="2"/>
</dbReference>
<evidence type="ECO:0000259" key="2">
    <source>
        <dbReference type="PROSITE" id="PS00028"/>
    </source>
</evidence>
<proteinExistence type="predicted"/>
<dbReference type="GO" id="GO:0003725">
    <property type="term" value="F:double-stranded RNA binding"/>
    <property type="evidence" value="ECO:0007669"/>
    <property type="project" value="TreeGrafter"/>
</dbReference>
<dbReference type="InterPro" id="IPR013087">
    <property type="entry name" value="Znf_C2H2_type"/>
</dbReference>
<dbReference type="GO" id="GO:0008270">
    <property type="term" value="F:zinc ion binding"/>
    <property type="evidence" value="ECO:0007669"/>
    <property type="project" value="InterPro"/>
</dbReference>
<protein>
    <submittedName>
        <fullName evidence="3">Mucin</fullName>
    </submittedName>
</protein>
<name>A0A131YZ40_RHIAP</name>
<sequence length="236" mass="25782">MSVIPKEDHKPKQMPSTPLSCKECCMQFTGPVPYMDHMQSAKHKKKMAMLNQTDAPAAAVDTKAAGAVKGTSILRHPLPFACKLCNVSMNCEAALTAHNKGKRHQRALKSQGTIQESTDASSTKPLDSSASSVTGSTQASGKDLSCEYCGIVLFKSMEYKVLHLETEAHRKNKQWAITQEGFQGDEPLQKRQKTSEYQEREVTGGPNGGYDEYGGSYDQYSEYPANTGPYDGYGGL</sequence>
<evidence type="ECO:0000256" key="1">
    <source>
        <dbReference type="SAM" id="MobiDB-lite"/>
    </source>
</evidence>
<dbReference type="SUPFAM" id="SSF57667">
    <property type="entry name" value="beta-beta-alpha zinc fingers"/>
    <property type="match status" value="2"/>
</dbReference>
<dbReference type="SMART" id="SM00355">
    <property type="entry name" value="ZnF_C2H2"/>
    <property type="match status" value="3"/>
</dbReference>
<evidence type="ECO:0000313" key="3">
    <source>
        <dbReference type="EMBL" id="JAP84444.1"/>
    </source>
</evidence>
<dbReference type="AlphaFoldDB" id="A0A131YZ40"/>
<dbReference type="GO" id="GO:0003727">
    <property type="term" value="F:single-stranded RNA binding"/>
    <property type="evidence" value="ECO:0007669"/>
    <property type="project" value="TreeGrafter"/>
</dbReference>
<dbReference type="InterPro" id="IPR036236">
    <property type="entry name" value="Znf_C2H2_sf"/>
</dbReference>
<feature type="region of interest" description="Disordered" evidence="1">
    <location>
        <begin position="178"/>
        <end position="236"/>
    </location>
</feature>
<feature type="domain" description="C2H2-type" evidence="2">
    <location>
        <begin position="82"/>
        <end position="104"/>
    </location>
</feature>
<dbReference type="Pfam" id="PF12874">
    <property type="entry name" value="zf-met"/>
    <property type="match status" value="2"/>
</dbReference>
<dbReference type="PANTHER" id="PTHR45762">
    <property type="entry name" value="ZINC FINGER RNA-BINDING PROTEIN"/>
    <property type="match status" value="1"/>
</dbReference>
<dbReference type="GO" id="GO:0071011">
    <property type="term" value="C:precatalytic spliceosome"/>
    <property type="evidence" value="ECO:0007669"/>
    <property type="project" value="TreeGrafter"/>
</dbReference>
<organism evidence="3">
    <name type="scientific">Rhipicephalus appendiculatus</name>
    <name type="common">Brown ear tick</name>
    <dbReference type="NCBI Taxonomy" id="34631"/>
    <lineage>
        <taxon>Eukaryota</taxon>
        <taxon>Metazoa</taxon>
        <taxon>Ecdysozoa</taxon>
        <taxon>Arthropoda</taxon>
        <taxon>Chelicerata</taxon>
        <taxon>Arachnida</taxon>
        <taxon>Acari</taxon>
        <taxon>Parasitiformes</taxon>
        <taxon>Ixodida</taxon>
        <taxon>Ixodoidea</taxon>
        <taxon>Ixodidae</taxon>
        <taxon>Rhipicephalinae</taxon>
        <taxon>Rhipicephalus</taxon>
        <taxon>Rhipicephalus</taxon>
    </lineage>
</organism>
<feature type="compositionally biased region" description="Polar residues" evidence="1">
    <location>
        <begin position="108"/>
        <end position="140"/>
    </location>
</feature>
<feature type="compositionally biased region" description="Basic and acidic residues" evidence="1">
    <location>
        <begin position="187"/>
        <end position="202"/>
    </location>
</feature>
<dbReference type="PANTHER" id="PTHR45762:SF3">
    <property type="entry name" value="ZINC-FINGER PROTEIN AT 72D, ISOFORM B"/>
    <property type="match status" value="1"/>
</dbReference>
<feature type="domain" description="C2H2-type" evidence="2">
    <location>
        <begin position="21"/>
        <end position="43"/>
    </location>
</feature>
<accession>A0A131YZ40</accession>